<evidence type="ECO:0000256" key="1">
    <source>
        <dbReference type="ARBA" id="ARBA00022734"/>
    </source>
</evidence>
<dbReference type="OMA" id="GHPRTEW"/>
<keyword evidence="1" id="KW-0430">Lectin</keyword>
<reference evidence="3" key="2">
    <citation type="submission" date="2025-08" db="UniProtKB">
        <authorList>
            <consortium name="RefSeq"/>
        </authorList>
    </citation>
    <scope>IDENTIFICATION</scope>
    <source>
        <strain evidence="3">S238N-H82</strain>
        <tissue evidence="3">Testes</tissue>
    </source>
</reference>
<keyword evidence="2" id="KW-1185">Reference proteome</keyword>
<dbReference type="GO" id="GO:0030246">
    <property type="term" value="F:carbohydrate binding"/>
    <property type="evidence" value="ECO:0007669"/>
    <property type="project" value="UniProtKB-KW"/>
</dbReference>
<dbReference type="GeneID" id="118403225"/>
<gene>
    <name evidence="3" type="primary">LOC118403225</name>
</gene>
<proteinExistence type="predicted"/>
<reference evidence="2" key="1">
    <citation type="journal article" date="2020" name="Nat. Ecol. Evol.">
        <title>Deeply conserved synteny resolves early events in vertebrate evolution.</title>
        <authorList>
            <person name="Simakov O."/>
            <person name="Marletaz F."/>
            <person name="Yue J.X."/>
            <person name="O'Connell B."/>
            <person name="Jenkins J."/>
            <person name="Brandt A."/>
            <person name="Calef R."/>
            <person name="Tung C.H."/>
            <person name="Huang T.K."/>
            <person name="Schmutz J."/>
            <person name="Satoh N."/>
            <person name="Yu J.K."/>
            <person name="Putnam N.H."/>
            <person name="Green R.E."/>
            <person name="Rokhsar D.S."/>
        </authorList>
    </citation>
    <scope>NUCLEOTIDE SEQUENCE [LARGE SCALE GENOMIC DNA]</scope>
    <source>
        <strain evidence="2">S238N-H82</strain>
    </source>
</reference>
<organism evidence="2 3">
    <name type="scientific">Branchiostoma floridae</name>
    <name type="common">Florida lancelet</name>
    <name type="synonym">Amphioxus</name>
    <dbReference type="NCBI Taxonomy" id="7739"/>
    <lineage>
        <taxon>Eukaryota</taxon>
        <taxon>Metazoa</taxon>
        <taxon>Chordata</taxon>
        <taxon>Cephalochordata</taxon>
        <taxon>Leptocardii</taxon>
        <taxon>Amphioxiformes</taxon>
        <taxon>Branchiostomatidae</taxon>
        <taxon>Branchiostoma</taxon>
    </lineage>
</organism>
<dbReference type="Proteomes" id="UP000001554">
    <property type="component" value="Chromosome 16"/>
</dbReference>
<dbReference type="InterPro" id="IPR051077">
    <property type="entry name" value="Ca-dependent_lectin"/>
</dbReference>
<evidence type="ECO:0000313" key="2">
    <source>
        <dbReference type="Proteomes" id="UP000001554"/>
    </source>
</evidence>
<dbReference type="AlphaFoldDB" id="A0A9J7HDY5"/>
<dbReference type="PANTHER" id="PTHR24024">
    <property type="entry name" value="PULMONARY SURFACTANT-ASSOCIATED PROTEIN A"/>
    <property type="match status" value="1"/>
</dbReference>
<dbReference type="KEGG" id="bfo:118403225"/>
<name>A0A9J7HDY5_BRAFL</name>
<sequence>MAAGAHYTHAGGGANYLCLPKDPEWGNHQDGFSGTNSYLYGAEYETHNQPPFVGSGLHDHDVPCAVCHVSGRSAHLMIPGRKTCKGDGWVAEYSGYLMAEYHGHPRTEWVCMDSEPEKGGTPVNQNGALFYTVEGRCGVLECPPYVDGREITCVVCTK</sequence>
<dbReference type="GO" id="GO:0005615">
    <property type="term" value="C:extracellular space"/>
    <property type="evidence" value="ECO:0000318"/>
    <property type="project" value="GO_Central"/>
</dbReference>
<dbReference type="OrthoDB" id="6127486at2759"/>
<dbReference type="RefSeq" id="XP_035657721.1">
    <property type="nucleotide sequence ID" value="XM_035801828.1"/>
</dbReference>
<dbReference type="PANTHER" id="PTHR24024:SF18">
    <property type="entry name" value="SHORT-CHAIN COLLAGEN C4-LIKE"/>
    <property type="match status" value="1"/>
</dbReference>
<protein>
    <submittedName>
        <fullName evidence="3">Uncharacterized protein LOC118403225</fullName>
    </submittedName>
</protein>
<accession>A0A9J7HDY5</accession>
<evidence type="ECO:0000313" key="3">
    <source>
        <dbReference type="RefSeq" id="XP_035657721.1"/>
    </source>
</evidence>